<reference evidence="3" key="1">
    <citation type="submission" date="2020-05" db="EMBL/GenBank/DDBJ databases">
        <title>Mycena genomes resolve the evolution of fungal bioluminescence.</title>
        <authorList>
            <person name="Tsai I.J."/>
        </authorList>
    </citation>
    <scope>NUCLEOTIDE SEQUENCE</scope>
    <source>
        <strain evidence="3">CCC161011</strain>
    </source>
</reference>
<gene>
    <name evidence="3" type="ORF">MVEN_00359900</name>
</gene>
<dbReference type="AlphaFoldDB" id="A0A8H6YUI6"/>
<feature type="transmembrane region" description="Helical" evidence="2">
    <location>
        <begin position="86"/>
        <end position="108"/>
    </location>
</feature>
<dbReference type="OrthoDB" id="3061387at2759"/>
<sequence>MASATPTPTIFNFTAAKAFAVAAGEEVTQLASGTSSASVRSTSTASSSSITKASSQGTSQTTTSAAPSANTSVPALADRKTLPTGAIVGIVIPICSLVLGGVLLLVLLRRRRRRRRQNADLTTPYPVHVFSTSVSTHSYPTANRSAPSISKVRRQYLQNELRATQEKIVEIQHLDRDGSTGVPQASTPNANQVPTRGGSNPGTESVEAISELRERNEALTARIRELEAHMESPWALGLSDEPPPGYSEEQR</sequence>
<comment type="caution">
    <text evidence="3">The sequence shown here is derived from an EMBL/GenBank/DDBJ whole genome shotgun (WGS) entry which is preliminary data.</text>
</comment>
<evidence type="ECO:0000313" key="4">
    <source>
        <dbReference type="Proteomes" id="UP000620124"/>
    </source>
</evidence>
<evidence type="ECO:0000256" key="2">
    <source>
        <dbReference type="SAM" id="Phobius"/>
    </source>
</evidence>
<keyword evidence="2" id="KW-0472">Membrane</keyword>
<feature type="region of interest" description="Disordered" evidence="1">
    <location>
        <begin position="32"/>
        <end position="72"/>
    </location>
</feature>
<feature type="region of interest" description="Disordered" evidence="1">
    <location>
        <begin position="175"/>
        <end position="206"/>
    </location>
</feature>
<evidence type="ECO:0000256" key="1">
    <source>
        <dbReference type="SAM" id="MobiDB-lite"/>
    </source>
</evidence>
<keyword evidence="2" id="KW-1133">Transmembrane helix</keyword>
<dbReference type="Proteomes" id="UP000620124">
    <property type="component" value="Unassembled WGS sequence"/>
</dbReference>
<organism evidence="3 4">
    <name type="scientific">Mycena venus</name>
    <dbReference type="NCBI Taxonomy" id="2733690"/>
    <lineage>
        <taxon>Eukaryota</taxon>
        <taxon>Fungi</taxon>
        <taxon>Dikarya</taxon>
        <taxon>Basidiomycota</taxon>
        <taxon>Agaricomycotina</taxon>
        <taxon>Agaricomycetes</taxon>
        <taxon>Agaricomycetidae</taxon>
        <taxon>Agaricales</taxon>
        <taxon>Marasmiineae</taxon>
        <taxon>Mycenaceae</taxon>
        <taxon>Mycena</taxon>
    </lineage>
</organism>
<keyword evidence="2" id="KW-0812">Transmembrane</keyword>
<feature type="region of interest" description="Disordered" evidence="1">
    <location>
        <begin position="229"/>
        <end position="251"/>
    </location>
</feature>
<evidence type="ECO:0008006" key="5">
    <source>
        <dbReference type="Google" id="ProtNLM"/>
    </source>
</evidence>
<name>A0A8H6YUI6_9AGAR</name>
<protein>
    <recommendedName>
        <fullName evidence="5">Mid2 domain-containing protein</fullName>
    </recommendedName>
</protein>
<proteinExistence type="predicted"/>
<evidence type="ECO:0000313" key="3">
    <source>
        <dbReference type="EMBL" id="KAF7364894.1"/>
    </source>
</evidence>
<feature type="compositionally biased region" description="Polar residues" evidence="1">
    <location>
        <begin position="181"/>
        <end position="203"/>
    </location>
</feature>
<keyword evidence="4" id="KW-1185">Reference proteome</keyword>
<accession>A0A8H6YUI6</accession>
<dbReference type="EMBL" id="JACAZI010000003">
    <property type="protein sequence ID" value="KAF7364894.1"/>
    <property type="molecule type" value="Genomic_DNA"/>
</dbReference>